<dbReference type="Pfam" id="PF01050">
    <property type="entry name" value="MannoseP_isomer"/>
    <property type="match status" value="1"/>
</dbReference>
<dbReference type="PANTHER" id="PTHR46390">
    <property type="entry name" value="MANNOSE-1-PHOSPHATE GUANYLYLTRANSFERASE"/>
    <property type="match status" value="1"/>
</dbReference>
<feature type="domain" description="Mannose-6-phosphate isomerase type II C-terminal" evidence="1">
    <location>
        <begin position="8"/>
        <end position="113"/>
    </location>
</feature>
<protein>
    <recommendedName>
        <fullName evidence="1">Mannose-6-phosphate isomerase type II C-terminal domain-containing protein</fullName>
    </recommendedName>
</protein>
<dbReference type="CDD" id="cd02213">
    <property type="entry name" value="cupin_PMI_typeII_C"/>
    <property type="match status" value="1"/>
</dbReference>
<dbReference type="GO" id="GO:0009298">
    <property type="term" value="P:GDP-mannose biosynthetic process"/>
    <property type="evidence" value="ECO:0007669"/>
    <property type="project" value="TreeGrafter"/>
</dbReference>
<evidence type="ECO:0000259" key="1">
    <source>
        <dbReference type="Pfam" id="PF01050"/>
    </source>
</evidence>
<dbReference type="GO" id="GO:0004475">
    <property type="term" value="F:mannose-1-phosphate guanylyltransferase (GTP) activity"/>
    <property type="evidence" value="ECO:0007669"/>
    <property type="project" value="TreeGrafter"/>
</dbReference>
<evidence type="ECO:0000313" key="2">
    <source>
        <dbReference type="EMBL" id="SVD32343.1"/>
    </source>
</evidence>
<dbReference type="InterPro" id="IPR001538">
    <property type="entry name" value="Man6P_isomerase-2_C"/>
</dbReference>
<sequence length="119" mass="13932">MKNKEINNCERPWGRYFVLDDKRAYKIKRIEVDPKARLSYQYHMKRAECWTIIKGQGTVTIDGVEQKVTAGDSIKINRKAKHRIFNSGNSVLVFIEVQTGTYFGEDDIVRIEDDYNRIS</sequence>
<accession>A0A382UDM1</accession>
<dbReference type="PANTHER" id="PTHR46390:SF1">
    <property type="entry name" value="MANNOSE-1-PHOSPHATE GUANYLYLTRANSFERASE"/>
    <property type="match status" value="1"/>
</dbReference>
<dbReference type="EMBL" id="UINC01143425">
    <property type="protein sequence ID" value="SVD32343.1"/>
    <property type="molecule type" value="Genomic_DNA"/>
</dbReference>
<proteinExistence type="predicted"/>
<dbReference type="GO" id="GO:0005976">
    <property type="term" value="P:polysaccharide metabolic process"/>
    <property type="evidence" value="ECO:0007669"/>
    <property type="project" value="InterPro"/>
</dbReference>
<dbReference type="InterPro" id="IPR051161">
    <property type="entry name" value="Mannose-6P_isomerase_type2"/>
</dbReference>
<dbReference type="AlphaFoldDB" id="A0A382UDM1"/>
<name>A0A382UDM1_9ZZZZ</name>
<dbReference type="Gene3D" id="2.60.120.10">
    <property type="entry name" value="Jelly Rolls"/>
    <property type="match status" value="1"/>
</dbReference>
<gene>
    <name evidence="2" type="ORF">METZ01_LOCUS385197</name>
</gene>
<reference evidence="2" key="1">
    <citation type="submission" date="2018-05" db="EMBL/GenBank/DDBJ databases">
        <authorList>
            <person name="Lanie J.A."/>
            <person name="Ng W.-L."/>
            <person name="Kazmierczak K.M."/>
            <person name="Andrzejewski T.M."/>
            <person name="Davidsen T.M."/>
            <person name="Wayne K.J."/>
            <person name="Tettelin H."/>
            <person name="Glass J.I."/>
            <person name="Rusch D."/>
            <person name="Podicherti R."/>
            <person name="Tsui H.-C.T."/>
            <person name="Winkler M.E."/>
        </authorList>
    </citation>
    <scope>NUCLEOTIDE SEQUENCE</scope>
</reference>
<dbReference type="InterPro" id="IPR014710">
    <property type="entry name" value="RmlC-like_jellyroll"/>
</dbReference>
<dbReference type="InterPro" id="IPR011051">
    <property type="entry name" value="RmlC_Cupin_sf"/>
</dbReference>
<organism evidence="2">
    <name type="scientific">marine metagenome</name>
    <dbReference type="NCBI Taxonomy" id="408172"/>
    <lineage>
        <taxon>unclassified sequences</taxon>
        <taxon>metagenomes</taxon>
        <taxon>ecological metagenomes</taxon>
    </lineage>
</organism>
<dbReference type="SUPFAM" id="SSF51182">
    <property type="entry name" value="RmlC-like cupins"/>
    <property type="match status" value="1"/>
</dbReference>